<dbReference type="EMBL" id="CP013987">
    <property type="protein sequence ID" value="ALZ82920.1"/>
    <property type="molecule type" value="Genomic_DNA"/>
</dbReference>
<proteinExistence type="inferred from homology"/>
<evidence type="ECO:0000313" key="8">
    <source>
        <dbReference type="EMBL" id="ALZ82920.1"/>
    </source>
</evidence>
<evidence type="ECO:0000256" key="4">
    <source>
        <dbReference type="SAM" id="MobiDB-lite"/>
    </source>
</evidence>
<evidence type="ECO:0000259" key="7">
    <source>
        <dbReference type="Pfam" id="PF13946"/>
    </source>
</evidence>
<feature type="chain" id="PRO_5006853170" description="Cellulase" evidence="5">
    <location>
        <begin position="34"/>
        <end position="871"/>
    </location>
</feature>
<dbReference type="SUPFAM" id="SSF51445">
    <property type="entry name" value="(Trans)glycosidases"/>
    <property type="match status" value="2"/>
</dbReference>
<dbReference type="GO" id="GO:0009251">
    <property type="term" value="P:glucan catabolic process"/>
    <property type="evidence" value="ECO:0007669"/>
    <property type="project" value="TreeGrafter"/>
</dbReference>
<dbReference type="Pfam" id="PF00150">
    <property type="entry name" value="Cellulase"/>
    <property type="match status" value="1"/>
</dbReference>
<dbReference type="GO" id="GO:0015926">
    <property type="term" value="F:glucosidase activity"/>
    <property type="evidence" value="ECO:0007669"/>
    <property type="project" value="InterPro"/>
</dbReference>
<dbReference type="InterPro" id="IPR011683">
    <property type="entry name" value="Glyco_hydro_53"/>
</dbReference>
<dbReference type="Pfam" id="PF07745">
    <property type="entry name" value="Glyco_hydro_53"/>
    <property type="match status" value="1"/>
</dbReference>
<accession>A0A0U4VVA4</accession>
<protein>
    <recommendedName>
        <fullName evidence="10">Cellulase</fullName>
    </recommendedName>
</protein>
<feature type="compositionally biased region" description="Low complexity" evidence="4">
    <location>
        <begin position="344"/>
        <end position="359"/>
    </location>
</feature>
<keyword evidence="2" id="KW-0378">Hydrolase</keyword>
<feature type="signal peptide" evidence="5">
    <location>
        <begin position="1"/>
        <end position="33"/>
    </location>
</feature>
<keyword evidence="3" id="KW-0326">Glycosidase</keyword>
<feature type="region of interest" description="Disordered" evidence="4">
    <location>
        <begin position="341"/>
        <end position="406"/>
    </location>
</feature>
<name>A0A0U4VVA4_9PSED</name>
<evidence type="ECO:0000259" key="6">
    <source>
        <dbReference type="Pfam" id="PF00150"/>
    </source>
</evidence>
<dbReference type="RefSeq" id="WP_059313215.1">
    <property type="nucleotide sequence ID" value="NZ_CP013987.1"/>
</dbReference>
<evidence type="ECO:0000256" key="3">
    <source>
        <dbReference type="ARBA" id="ARBA00023295"/>
    </source>
</evidence>
<evidence type="ECO:0000256" key="2">
    <source>
        <dbReference type="ARBA" id="ARBA00022801"/>
    </source>
</evidence>
<evidence type="ECO:0000256" key="1">
    <source>
        <dbReference type="ARBA" id="ARBA00010687"/>
    </source>
</evidence>
<comment type="similarity">
    <text evidence="1">Belongs to the glycosyl hydrolase 53 family.</text>
</comment>
<dbReference type="PANTHER" id="PTHR34142:SF1">
    <property type="entry name" value="GLYCOSIDE HYDROLASE FAMILY 5 DOMAIN-CONTAINING PROTEIN"/>
    <property type="match status" value="1"/>
</dbReference>
<feature type="compositionally biased region" description="Low complexity" evidence="4">
    <location>
        <begin position="373"/>
        <end position="406"/>
    </location>
</feature>
<dbReference type="InterPro" id="IPR001547">
    <property type="entry name" value="Glyco_hydro_5"/>
</dbReference>
<dbReference type="AlphaFoldDB" id="A0A0U4VVA4"/>
<dbReference type="KEGG" id="por:APT59_01370"/>
<keyword evidence="5" id="KW-0732">Signal</keyword>
<dbReference type="Pfam" id="PF13946">
    <property type="entry name" value="DUF4214"/>
    <property type="match status" value="1"/>
</dbReference>
<evidence type="ECO:0008006" key="10">
    <source>
        <dbReference type="Google" id="ProtNLM"/>
    </source>
</evidence>
<dbReference type="InterPro" id="IPR017853">
    <property type="entry name" value="GH"/>
</dbReference>
<feature type="compositionally biased region" description="Gly residues" evidence="4">
    <location>
        <begin position="360"/>
        <end position="372"/>
    </location>
</feature>
<dbReference type="Gene3D" id="3.20.20.80">
    <property type="entry name" value="Glycosidases"/>
    <property type="match status" value="2"/>
</dbReference>
<feature type="domain" description="DUF4214" evidence="7">
    <location>
        <begin position="462"/>
        <end position="520"/>
    </location>
</feature>
<dbReference type="Proteomes" id="UP000064137">
    <property type="component" value="Chromosome"/>
</dbReference>
<dbReference type="OrthoDB" id="5741839at2"/>
<evidence type="ECO:0000256" key="5">
    <source>
        <dbReference type="SAM" id="SignalP"/>
    </source>
</evidence>
<reference evidence="8 9" key="1">
    <citation type="submission" date="2016-01" db="EMBL/GenBank/DDBJ databases">
        <title>Annotation of Pseudomonas oryzihabitans USDA-ARS-USMARC-56511.</title>
        <authorList>
            <person name="Harhay G.P."/>
            <person name="Harhay D.M."/>
            <person name="Smith T.P.L."/>
            <person name="Bono J.L."/>
            <person name="Heaton M.P."/>
            <person name="Clawson M.L."/>
            <person name="Chitko-Mckown C.G."/>
            <person name="Capik S.F."/>
            <person name="DeDonder K.D."/>
            <person name="Apley M.D."/>
            <person name="Lubbers B.V."/>
            <person name="White B.J."/>
            <person name="Larson R.L."/>
        </authorList>
    </citation>
    <scope>NUCLEOTIDE SEQUENCE [LARGE SCALE GENOMIC DNA]</scope>
    <source>
        <strain evidence="8 9">USDA-ARS-USMARC-56511</strain>
    </source>
</reference>
<sequence>MTILSSISRRLPRQALLLPALFATASLATSAQAVDLVGLNFSGATFAAQVLPGVNDRNFIFPAESHFQQWSAKGVKLVRFPILWERLQPSMGANLDPAYAALVDRTLGYAQKYGVKVILDLHNYARYQGKVIGAGEVPYEAFQNLMTRIAQRWGTHQALYGYDIMNEPHDAVSNWPIAAQYGINGVRAVDSTHPIFIEGNGWADTTRWPQWNDALLKLNDPANNLIFMAQAFFDTNLNVASLAPSYGVERLKPFVTWLKANNKRGFIGGFGVPDTDARWLPILDSMLAYLKQNCIPATYWAAGPGWGTYNQAVEPINGKERPQWAVLAKYLDKDSCAGIGPQVTPTAATPAKPQAATGGATAGNTGGTGATGTAGATTGTTAGTLTGAAPAAGTTTTPAGSTATTGATTGAATGTAGNAANASKLTTVEQLYLAYYGRAADAGGLNYWASRLAGDMSVEQLAATFAGNGEATTLYGSLSGAALVNKVYQNLYGRSADSSGSAYWSSRLANGVTSRANLPLEVLRAAAGDDKAFFDKKVSTALAQGTTTTPAPAASVQPVQNVVLPVAGGLVASAPLTGYKNIPLGVVGHDNSAAYPPAEMEARLQLLAARNLRTYRSGEYLVTNLPELDRLVSLARKYNITLRPVITHKLTQAQAYTLAKRYANDIKIWEIGNEQDYAKAGAQDRINTLVGIYRGIKQASDELGANLKTTINVMACNSDDRTTTSRCPGDRNGAMWFLDQAKASGFNFDYISFHYYPYVDDKGYWMDMYLGQIRAMANKYKTKVFFNEMNCGNVYQGNTDGGRDGDRACYDSVKQMLTVLNTSYRDVVAEINVYELLDEPSLSVVHERHFGMMYDLKRPKPIFDMVTSFAK</sequence>
<feature type="domain" description="Glycoside hydrolase family 5" evidence="6">
    <location>
        <begin position="62"/>
        <end position="303"/>
    </location>
</feature>
<gene>
    <name evidence="8" type="ORF">APT59_01370</name>
</gene>
<evidence type="ECO:0000313" key="9">
    <source>
        <dbReference type="Proteomes" id="UP000064137"/>
    </source>
</evidence>
<dbReference type="InterPro" id="IPR025282">
    <property type="entry name" value="DUF4214"/>
</dbReference>
<dbReference type="PANTHER" id="PTHR34142">
    <property type="entry name" value="ENDO-BETA-1,4-GLUCANASE A"/>
    <property type="match status" value="1"/>
</dbReference>
<organism evidence="8 9">
    <name type="scientific">Pseudomonas oryzihabitans</name>
    <dbReference type="NCBI Taxonomy" id="47885"/>
    <lineage>
        <taxon>Bacteria</taxon>
        <taxon>Pseudomonadati</taxon>
        <taxon>Pseudomonadota</taxon>
        <taxon>Gammaproteobacteria</taxon>
        <taxon>Pseudomonadales</taxon>
        <taxon>Pseudomonadaceae</taxon>
        <taxon>Pseudomonas</taxon>
    </lineage>
</organism>